<dbReference type="PANTHER" id="PTHR46190:SF1">
    <property type="entry name" value="SI:CH211-201H21.5"/>
    <property type="match status" value="1"/>
</dbReference>
<dbReference type="PANTHER" id="PTHR46190">
    <property type="entry name" value="SI:CH211-201H21.5-RELATED"/>
    <property type="match status" value="1"/>
</dbReference>
<comment type="caution">
    <text evidence="3">The sequence shown here is derived from an EMBL/GenBank/DDBJ whole genome shotgun (WGS) entry which is preliminary data.</text>
</comment>
<dbReference type="GO" id="GO:0016799">
    <property type="term" value="F:hydrolase activity, hydrolyzing N-glycosyl compounds"/>
    <property type="evidence" value="ECO:0007669"/>
    <property type="project" value="InterPro"/>
</dbReference>
<comment type="similarity">
    <text evidence="1">Belongs to the IUNH family.</text>
</comment>
<accession>A0A9D4FCG9</accession>
<reference evidence="3" key="2">
    <citation type="submission" date="2020-11" db="EMBL/GenBank/DDBJ databases">
        <authorList>
            <person name="McCartney M.A."/>
            <person name="Auch B."/>
            <person name="Kono T."/>
            <person name="Mallez S."/>
            <person name="Becker A."/>
            <person name="Gohl D.M."/>
            <person name="Silverstein K.A.T."/>
            <person name="Koren S."/>
            <person name="Bechman K.B."/>
            <person name="Herman A."/>
            <person name="Abrahante J.E."/>
            <person name="Garbe J."/>
        </authorList>
    </citation>
    <scope>NUCLEOTIDE SEQUENCE</scope>
    <source>
        <strain evidence="3">Duluth1</strain>
        <tissue evidence="3">Whole animal</tissue>
    </source>
</reference>
<protein>
    <recommendedName>
        <fullName evidence="2">Inosine/uridine-preferring nucleoside hydrolase domain-containing protein</fullName>
    </recommendedName>
</protein>
<dbReference type="Pfam" id="PF01156">
    <property type="entry name" value="IU_nuc_hydro"/>
    <property type="match status" value="1"/>
</dbReference>
<dbReference type="EMBL" id="JAIWYP010000007">
    <property type="protein sequence ID" value="KAH3796343.1"/>
    <property type="molecule type" value="Genomic_DNA"/>
</dbReference>
<dbReference type="SUPFAM" id="SSF53590">
    <property type="entry name" value="Nucleoside hydrolase"/>
    <property type="match status" value="1"/>
</dbReference>
<dbReference type="Proteomes" id="UP000828390">
    <property type="component" value="Unassembled WGS sequence"/>
</dbReference>
<name>A0A9D4FCG9_DREPO</name>
<evidence type="ECO:0000259" key="2">
    <source>
        <dbReference type="Pfam" id="PF01156"/>
    </source>
</evidence>
<feature type="domain" description="Inosine/uridine-preferring nucleoside hydrolase" evidence="2">
    <location>
        <begin position="9"/>
        <end position="41"/>
    </location>
</feature>
<dbReference type="Gene3D" id="3.90.245.10">
    <property type="entry name" value="Ribonucleoside hydrolase-like"/>
    <property type="match status" value="1"/>
</dbReference>
<dbReference type="AlphaFoldDB" id="A0A9D4FCG9"/>
<dbReference type="InterPro" id="IPR052775">
    <property type="entry name" value="IUN_hydrolase"/>
</dbReference>
<dbReference type="InterPro" id="IPR036452">
    <property type="entry name" value="Ribo_hydro-like"/>
</dbReference>
<proteinExistence type="inferred from homology"/>
<organism evidence="3 4">
    <name type="scientific">Dreissena polymorpha</name>
    <name type="common">Zebra mussel</name>
    <name type="synonym">Mytilus polymorpha</name>
    <dbReference type="NCBI Taxonomy" id="45954"/>
    <lineage>
        <taxon>Eukaryota</taxon>
        <taxon>Metazoa</taxon>
        <taxon>Spiralia</taxon>
        <taxon>Lophotrochozoa</taxon>
        <taxon>Mollusca</taxon>
        <taxon>Bivalvia</taxon>
        <taxon>Autobranchia</taxon>
        <taxon>Heteroconchia</taxon>
        <taxon>Euheterodonta</taxon>
        <taxon>Imparidentia</taxon>
        <taxon>Neoheterodontei</taxon>
        <taxon>Myida</taxon>
        <taxon>Dreissenoidea</taxon>
        <taxon>Dreissenidae</taxon>
        <taxon>Dreissena</taxon>
    </lineage>
</organism>
<evidence type="ECO:0000313" key="3">
    <source>
        <dbReference type="EMBL" id="KAH3796343.1"/>
    </source>
</evidence>
<evidence type="ECO:0000256" key="1">
    <source>
        <dbReference type="ARBA" id="ARBA00009176"/>
    </source>
</evidence>
<keyword evidence="4" id="KW-1185">Reference proteome</keyword>
<evidence type="ECO:0000313" key="4">
    <source>
        <dbReference type="Proteomes" id="UP000828390"/>
    </source>
</evidence>
<sequence length="57" mass="6180">MSLSQRRKLLIDTDAGVDDAQAILMALKNPDVDVIGITRTRTKLDVTCCACCKLQTG</sequence>
<dbReference type="InterPro" id="IPR001910">
    <property type="entry name" value="Inosine/uridine_hydrolase_dom"/>
</dbReference>
<reference evidence="3" key="1">
    <citation type="journal article" date="2019" name="bioRxiv">
        <title>The Genome of the Zebra Mussel, Dreissena polymorpha: A Resource for Invasive Species Research.</title>
        <authorList>
            <person name="McCartney M.A."/>
            <person name="Auch B."/>
            <person name="Kono T."/>
            <person name="Mallez S."/>
            <person name="Zhang Y."/>
            <person name="Obille A."/>
            <person name="Becker A."/>
            <person name="Abrahante J.E."/>
            <person name="Garbe J."/>
            <person name="Badalamenti J.P."/>
            <person name="Herman A."/>
            <person name="Mangelson H."/>
            <person name="Liachko I."/>
            <person name="Sullivan S."/>
            <person name="Sone E.D."/>
            <person name="Koren S."/>
            <person name="Silverstein K.A.T."/>
            <person name="Beckman K.B."/>
            <person name="Gohl D.M."/>
        </authorList>
    </citation>
    <scope>NUCLEOTIDE SEQUENCE</scope>
    <source>
        <strain evidence="3">Duluth1</strain>
        <tissue evidence="3">Whole animal</tissue>
    </source>
</reference>
<gene>
    <name evidence="3" type="ORF">DPMN_149911</name>
</gene>